<dbReference type="UniPathway" id="UPA00340">
    <property type="reaction ID" value="UER00458"/>
</dbReference>
<feature type="binding site" evidence="9">
    <location>
        <begin position="209"/>
        <end position="213"/>
    </location>
    <ligand>
        <name>ATP</name>
        <dbReference type="ChEBI" id="CHEBI:30616"/>
    </ligand>
</feature>
<feature type="site" description="Transition state stabilizer" evidence="9">
    <location>
        <position position="182"/>
    </location>
</feature>
<dbReference type="EMBL" id="CP046052">
    <property type="protein sequence ID" value="QGM46396.1"/>
    <property type="molecule type" value="Genomic_DNA"/>
</dbReference>
<protein>
    <recommendedName>
        <fullName evidence="9">Acetate kinase</fullName>
        <ecNumber evidence="9">2.7.2.1</ecNumber>
    </recommendedName>
    <alternativeName>
        <fullName evidence="9">Acetokinase</fullName>
    </alternativeName>
</protein>
<dbReference type="PANTHER" id="PTHR21060">
    <property type="entry name" value="ACETATE KINASE"/>
    <property type="match status" value="1"/>
</dbReference>
<comment type="catalytic activity">
    <reaction evidence="9">
        <text>acetate + ATP = acetyl phosphate + ADP</text>
        <dbReference type="Rhea" id="RHEA:11352"/>
        <dbReference type="ChEBI" id="CHEBI:22191"/>
        <dbReference type="ChEBI" id="CHEBI:30089"/>
        <dbReference type="ChEBI" id="CHEBI:30616"/>
        <dbReference type="ChEBI" id="CHEBI:456216"/>
        <dbReference type="EC" id="2.7.2.1"/>
    </reaction>
</comment>
<evidence type="ECO:0000256" key="3">
    <source>
        <dbReference type="ARBA" id="ARBA00022679"/>
    </source>
</evidence>
<evidence type="ECO:0000313" key="11">
    <source>
        <dbReference type="EMBL" id="QGM46396.1"/>
    </source>
</evidence>
<dbReference type="PROSITE" id="PS01076">
    <property type="entry name" value="ACETATE_KINASE_2"/>
    <property type="match status" value="1"/>
</dbReference>
<evidence type="ECO:0000256" key="9">
    <source>
        <dbReference type="HAMAP-Rule" id="MF_00020"/>
    </source>
</evidence>
<keyword evidence="2 9" id="KW-0963">Cytoplasm</keyword>
<dbReference type="OrthoDB" id="9802453at2"/>
<evidence type="ECO:0000256" key="4">
    <source>
        <dbReference type="ARBA" id="ARBA00022723"/>
    </source>
</evidence>
<dbReference type="PANTHER" id="PTHR21060:SF21">
    <property type="entry name" value="ACETATE KINASE"/>
    <property type="match status" value="1"/>
</dbReference>
<dbReference type="PROSITE" id="PS01075">
    <property type="entry name" value="ACETATE_KINASE_1"/>
    <property type="match status" value="1"/>
</dbReference>
<dbReference type="GO" id="GO:0005829">
    <property type="term" value="C:cytosol"/>
    <property type="evidence" value="ECO:0007669"/>
    <property type="project" value="TreeGrafter"/>
</dbReference>
<dbReference type="InterPro" id="IPR043129">
    <property type="entry name" value="ATPase_NBD"/>
</dbReference>
<feature type="binding site" evidence="9">
    <location>
        <position position="9"/>
    </location>
    <ligand>
        <name>Mg(2+)</name>
        <dbReference type="ChEBI" id="CHEBI:18420"/>
    </ligand>
</feature>
<accession>A0A6B8KDR1</accession>
<feature type="active site" description="Proton donor/acceptor" evidence="9">
    <location>
        <position position="151"/>
    </location>
</feature>
<evidence type="ECO:0000256" key="6">
    <source>
        <dbReference type="ARBA" id="ARBA00022777"/>
    </source>
</evidence>
<feature type="binding site" evidence="9">
    <location>
        <position position="94"/>
    </location>
    <ligand>
        <name>substrate</name>
    </ligand>
</feature>
<evidence type="ECO:0000256" key="8">
    <source>
        <dbReference type="ARBA" id="ARBA00022842"/>
    </source>
</evidence>
<name>A0A6B8KDR1_9HYPH</name>
<dbReference type="InterPro" id="IPR023865">
    <property type="entry name" value="Aliphatic_acid_kinase_CS"/>
</dbReference>
<dbReference type="SUPFAM" id="SSF53067">
    <property type="entry name" value="Actin-like ATPase domain"/>
    <property type="match status" value="2"/>
</dbReference>
<dbReference type="PRINTS" id="PR00471">
    <property type="entry name" value="ACETATEKNASE"/>
</dbReference>
<evidence type="ECO:0000256" key="2">
    <source>
        <dbReference type="ARBA" id="ARBA00022490"/>
    </source>
</evidence>
<feature type="site" description="Transition state stabilizer" evidence="9">
    <location>
        <position position="242"/>
    </location>
</feature>
<feature type="binding site" evidence="9">
    <location>
        <begin position="284"/>
        <end position="286"/>
    </location>
    <ligand>
        <name>ATP</name>
        <dbReference type="ChEBI" id="CHEBI:30616"/>
    </ligand>
</feature>
<evidence type="ECO:0000256" key="5">
    <source>
        <dbReference type="ARBA" id="ARBA00022741"/>
    </source>
</evidence>
<dbReference type="NCBIfam" id="TIGR00016">
    <property type="entry name" value="ackA"/>
    <property type="match status" value="1"/>
</dbReference>
<keyword evidence="7 9" id="KW-0067">ATP-binding</keyword>
<evidence type="ECO:0000256" key="10">
    <source>
        <dbReference type="RuleBase" id="RU003835"/>
    </source>
</evidence>
<keyword evidence="12" id="KW-1185">Reference proteome</keyword>
<keyword evidence="4 9" id="KW-0479">Metal-binding</keyword>
<organism evidence="11 12">
    <name type="scientific">Methylocystis heyeri</name>
    <dbReference type="NCBI Taxonomy" id="391905"/>
    <lineage>
        <taxon>Bacteria</taxon>
        <taxon>Pseudomonadati</taxon>
        <taxon>Pseudomonadota</taxon>
        <taxon>Alphaproteobacteria</taxon>
        <taxon>Hyphomicrobiales</taxon>
        <taxon>Methylocystaceae</taxon>
        <taxon>Methylocystis</taxon>
    </lineage>
</organism>
<dbReference type="GO" id="GO:0000287">
    <property type="term" value="F:magnesium ion binding"/>
    <property type="evidence" value="ECO:0007669"/>
    <property type="project" value="UniProtKB-UniRule"/>
</dbReference>
<keyword evidence="3 9" id="KW-0808">Transferase</keyword>
<dbReference type="GO" id="GO:0006083">
    <property type="term" value="P:acetate metabolic process"/>
    <property type="evidence" value="ECO:0007669"/>
    <property type="project" value="TreeGrafter"/>
</dbReference>
<keyword evidence="8 9" id="KW-0460">Magnesium</keyword>
<dbReference type="AlphaFoldDB" id="A0A6B8KDR1"/>
<dbReference type="EC" id="2.7.2.1" evidence="9"/>
<comment type="subcellular location">
    <subcellularLocation>
        <location evidence="9">Cytoplasm</location>
    </subcellularLocation>
</comment>
<dbReference type="RefSeq" id="WP_154331653.1">
    <property type="nucleotide sequence ID" value="NZ_CP046052.1"/>
</dbReference>
<dbReference type="GO" id="GO:0008776">
    <property type="term" value="F:acetate kinase activity"/>
    <property type="evidence" value="ECO:0007669"/>
    <property type="project" value="UniProtKB-UniRule"/>
</dbReference>
<dbReference type="GO" id="GO:0005524">
    <property type="term" value="F:ATP binding"/>
    <property type="evidence" value="ECO:0007669"/>
    <property type="project" value="UniProtKB-KW"/>
</dbReference>
<feature type="binding site" evidence="9">
    <location>
        <position position="380"/>
    </location>
    <ligand>
        <name>Mg(2+)</name>
        <dbReference type="ChEBI" id="CHEBI:18420"/>
    </ligand>
</feature>
<dbReference type="Gene3D" id="3.30.420.40">
    <property type="match status" value="2"/>
</dbReference>
<dbReference type="Pfam" id="PF00871">
    <property type="entry name" value="Acetate_kinase"/>
    <property type="match status" value="1"/>
</dbReference>
<comment type="subunit">
    <text evidence="9">Homodimer.</text>
</comment>
<comment type="similarity">
    <text evidence="1 9 10">Belongs to the acetokinase family.</text>
</comment>
<dbReference type="InterPro" id="IPR000890">
    <property type="entry name" value="Aliphatic_acid_kin_short-chain"/>
</dbReference>
<gene>
    <name evidence="9" type="primary">ackA</name>
    <name evidence="11" type="ORF">H2LOC_012210</name>
</gene>
<keyword evidence="5 9" id="KW-0547">Nucleotide-binding</keyword>
<dbReference type="HAMAP" id="MF_00020">
    <property type="entry name" value="Acetate_kinase"/>
    <property type="match status" value="1"/>
</dbReference>
<dbReference type="PIRSF" id="PIRSF000722">
    <property type="entry name" value="Acetate_prop_kin"/>
    <property type="match status" value="1"/>
</dbReference>
<comment type="function">
    <text evidence="9">Catalyzes the formation of acetyl phosphate from acetate and ATP. Can also catalyze the reverse reaction.</text>
</comment>
<proteinExistence type="inferred from homology"/>
<comment type="pathway">
    <text evidence="9">Metabolic intermediate biosynthesis; acetyl-CoA biosynthesis; acetyl-CoA from acetate: step 1/2.</text>
</comment>
<reference evidence="11 12" key="1">
    <citation type="submission" date="2019-11" db="EMBL/GenBank/DDBJ databases">
        <title>The genome sequence of Methylocystis heyeri.</title>
        <authorList>
            <person name="Oshkin I.Y."/>
            <person name="Miroshnikov K."/>
            <person name="Dedysh S.N."/>
        </authorList>
    </citation>
    <scope>NUCLEOTIDE SEQUENCE [LARGE SCALE GENOMIC DNA]</scope>
    <source>
        <strain evidence="11 12">H2</strain>
    </source>
</reference>
<feature type="binding site" evidence="9">
    <location>
        <position position="16"/>
    </location>
    <ligand>
        <name>ATP</name>
        <dbReference type="ChEBI" id="CHEBI:30616"/>
    </ligand>
</feature>
<feature type="binding site" evidence="9">
    <location>
        <begin position="329"/>
        <end position="333"/>
    </location>
    <ligand>
        <name>ATP</name>
        <dbReference type="ChEBI" id="CHEBI:30616"/>
    </ligand>
</feature>
<dbReference type="InterPro" id="IPR004372">
    <property type="entry name" value="Ac/propionate_kinase"/>
</dbReference>
<dbReference type="GO" id="GO:0006085">
    <property type="term" value="P:acetyl-CoA biosynthetic process"/>
    <property type="evidence" value="ECO:0007669"/>
    <property type="project" value="UniProtKB-UniRule"/>
</dbReference>
<evidence type="ECO:0000313" key="12">
    <source>
        <dbReference type="Proteomes" id="UP000309061"/>
    </source>
</evidence>
<sequence length="394" mass="42843">MNSHIVTLNAGSSSIKFALFQRKENEVSMLASGLAEMTGRDRHIEAHDAAGATLQEDRWSQSDGSSFHDEALRRILSWRGRALPGAEISAVGHRVVHGGVHYDAPVLVAGEVLDRLRALVPLAPLHQPHNIDGIVAARNAWPQARQVACFDTAFHRNHPFVNDVFALPRRFYAEGVRRYGFHGLSYEYIARRLAQISPAHAAGRVVVAHLGNGASMCAMKNGRSVASSMGLTALDGLPMGTRCGQLDPGVVLYLMQEKKLGAGEISDLLYKESGLKGLSGLSHDMRELEASDLPEAAQAIDYFIFRIRRELGGLAAVLQGLDAVVFCGGIGENSRLVRERALEGMEWLGVELDHDANRANAEIISSANSRVRAFVIPTDEEQMIARHTFDLAGG</sequence>
<evidence type="ECO:0000256" key="7">
    <source>
        <dbReference type="ARBA" id="ARBA00022840"/>
    </source>
</evidence>
<keyword evidence="6 9" id="KW-0418">Kinase</keyword>
<dbReference type="Proteomes" id="UP000309061">
    <property type="component" value="Chromosome"/>
</dbReference>
<evidence type="ECO:0000256" key="1">
    <source>
        <dbReference type="ARBA" id="ARBA00008748"/>
    </source>
</evidence>
<dbReference type="KEGG" id="mhey:H2LOC_012210"/>
<comment type="cofactor">
    <cofactor evidence="9">
        <name>Mg(2+)</name>
        <dbReference type="ChEBI" id="CHEBI:18420"/>
    </cofactor>
    <cofactor evidence="9">
        <name>Mn(2+)</name>
        <dbReference type="ChEBI" id="CHEBI:29035"/>
    </cofactor>
    <text evidence="9">Mg(2+). Can also accept Mn(2+).</text>
</comment>